<name>A0A7C3DWB0_MEIRU</name>
<dbReference type="AlphaFoldDB" id="A0A7C3DWB0"/>
<gene>
    <name evidence="1" type="ORF">ENS82_06120</name>
</gene>
<organism evidence="1">
    <name type="scientific">Meiothermus ruber</name>
    <dbReference type="NCBI Taxonomy" id="277"/>
    <lineage>
        <taxon>Bacteria</taxon>
        <taxon>Thermotogati</taxon>
        <taxon>Deinococcota</taxon>
        <taxon>Deinococci</taxon>
        <taxon>Thermales</taxon>
        <taxon>Thermaceae</taxon>
        <taxon>Meiothermus</taxon>
    </lineage>
</organism>
<sequence>MTKVVASKDCGNSPKNLFVQTLAISTEKGDGVEFDRCVVDDIAWVHPGRPILLGRVAASGLLRLVRSQAPVKIEVEHAISHGKAGAANGTVHLAPGERLRFCHVFEFANAKGDRVARITSFYADDAR</sequence>
<dbReference type="Gene3D" id="3.10.450.50">
    <property type="match status" value="1"/>
</dbReference>
<dbReference type="SUPFAM" id="SSF54427">
    <property type="entry name" value="NTF2-like"/>
    <property type="match status" value="1"/>
</dbReference>
<proteinExistence type="predicted"/>
<reference evidence="1" key="1">
    <citation type="journal article" date="2020" name="mSystems">
        <title>Genome- and Community-Level Interaction Insights into Carbon Utilization and Element Cycling Functions of Hydrothermarchaeota in Hydrothermal Sediment.</title>
        <authorList>
            <person name="Zhou Z."/>
            <person name="Liu Y."/>
            <person name="Xu W."/>
            <person name="Pan J."/>
            <person name="Luo Z.H."/>
            <person name="Li M."/>
        </authorList>
    </citation>
    <scope>NUCLEOTIDE SEQUENCE [LARGE SCALE GENOMIC DNA]</scope>
    <source>
        <strain evidence="1">SpSt-524</strain>
    </source>
</reference>
<evidence type="ECO:0000313" key="1">
    <source>
        <dbReference type="EMBL" id="HFG20287.1"/>
    </source>
</evidence>
<comment type="caution">
    <text evidence="1">The sequence shown here is derived from an EMBL/GenBank/DDBJ whole genome shotgun (WGS) entry which is preliminary data.</text>
</comment>
<protein>
    <submittedName>
        <fullName evidence="1">Uncharacterized protein</fullName>
    </submittedName>
</protein>
<dbReference type="InterPro" id="IPR032710">
    <property type="entry name" value="NTF2-like_dom_sf"/>
</dbReference>
<dbReference type="EMBL" id="DSWI01000012">
    <property type="protein sequence ID" value="HFG20287.1"/>
    <property type="molecule type" value="Genomic_DNA"/>
</dbReference>
<accession>A0A7C3DWB0</accession>